<dbReference type="InterPro" id="IPR043993">
    <property type="entry name" value="T4SS_pilin"/>
</dbReference>
<dbReference type="AlphaFoldDB" id="A0A1F5YNB5"/>
<keyword evidence="1" id="KW-0812">Transmembrane</keyword>
<feature type="transmembrane region" description="Helical" evidence="1">
    <location>
        <begin position="83"/>
        <end position="105"/>
    </location>
</feature>
<feature type="transmembrane region" description="Helical" evidence="1">
    <location>
        <begin position="39"/>
        <end position="63"/>
    </location>
</feature>
<dbReference type="Pfam" id="PF18895">
    <property type="entry name" value="T4SS_pilin"/>
    <property type="match status" value="1"/>
</dbReference>
<keyword evidence="1" id="KW-1133">Transmembrane helix</keyword>
<protein>
    <submittedName>
        <fullName evidence="2">Uncharacterized protein</fullName>
    </submittedName>
</protein>
<keyword evidence="1" id="KW-0472">Membrane</keyword>
<sequence>MKQLAQLRIPWGVDEGMQLSGPKNFVFENSKVGTVIIRAMPYIFAFAGLAFLLMTIAAGFGFLTSTGDPKKTDLAKQRLSNAVIGFLLIFAAFWAVQIAGLVFGIQEITDIFK</sequence>
<evidence type="ECO:0000313" key="3">
    <source>
        <dbReference type="Proteomes" id="UP000178448"/>
    </source>
</evidence>
<evidence type="ECO:0000313" key="2">
    <source>
        <dbReference type="EMBL" id="OGG01616.1"/>
    </source>
</evidence>
<dbReference type="Proteomes" id="UP000178448">
    <property type="component" value="Unassembled WGS sequence"/>
</dbReference>
<proteinExistence type="predicted"/>
<name>A0A1F5YNB5_9BACT</name>
<comment type="caution">
    <text evidence="2">The sequence shown here is derived from an EMBL/GenBank/DDBJ whole genome shotgun (WGS) entry which is preliminary data.</text>
</comment>
<reference evidence="2 3" key="1">
    <citation type="journal article" date="2016" name="Nat. Commun.">
        <title>Thousands of microbial genomes shed light on interconnected biogeochemical processes in an aquifer system.</title>
        <authorList>
            <person name="Anantharaman K."/>
            <person name="Brown C.T."/>
            <person name="Hug L.A."/>
            <person name="Sharon I."/>
            <person name="Castelle C.J."/>
            <person name="Probst A.J."/>
            <person name="Thomas B.C."/>
            <person name="Singh A."/>
            <person name="Wilkins M.J."/>
            <person name="Karaoz U."/>
            <person name="Brodie E.L."/>
            <person name="Williams K.H."/>
            <person name="Hubbard S.S."/>
            <person name="Banfield J.F."/>
        </authorList>
    </citation>
    <scope>NUCLEOTIDE SEQUENCE [LARGE SCALE GENOMIC DNA]</scope>
</reference>
<dbReference type="EMBL" id="MFJD01000012">
    <property type="protein sequence ID" value="OGG01616.1"/>
    <property type="molecule type" value="Genomic_DNA"/>
</dbReference>
<gene>
    <name evidence="2" type="ORF">A2Z33_07560</name>
</gene>
<evidence type="ECO:0000256" key="1">
    <source>
        <dbReference type="SAM" id="Phobius"/>
    </source>
</evidence>
<accession>A0A1F5YNB5</accession>
<organism evidence="2 3">
    <name type="scientific">Candidatus Gottesmanbacteria bacterium RBG_16_52_11</name>
    <dbReference type="NCBI Taxonomy" id="1798374"/>
    <lineage>
        <taxon>Bacteria</taxon>
        <taxon>Candidatus Gottesmaniibacteriota</taxon>
    </lineage>
</organism>